<dbReference type="GeneID" id="77803791"/>
<dbReference type="RefSeq" id="XP_053026876.1">
    <property type="nucleotide sequence ID" value="XM_053162896.1"/>
</dbReference>
<dbReference type="EMBL" id="CP110434">
    <property type="protein sequence ID" value="WAQ91321.1"/>
    <property type="molecule type" value="Genomic_DNA"/>
</dbReference>
<dbReference type="PANTHER" id="PTHR33069">
    <property type="entry name" value="CHROMOSOME 7, WHOLE GENOME SHOTGUN SEQUENCE-RELATED"/>
    <property type="match status" value="1"/>
</dbReference>
<organism evidence="1 2">
    <name type="scientific">Puccinia triticina</name>
    <dbReference type="NCBI Taxonomy" id="208348"/>
    <lineage>
        <taxon>Eukaryota</taxon>
        <taxon>Fungi</taxon>
        <taxon>Dikarya</taxon>
        <taxon>Basidiomycota</taxon>
        <taxon>Pucciniomycotina</taxon>
        <taxon>Pucciniomycetes</taxon>
        <taxon>Pucciniales</taxon>
        <taxon>Pucciniaceae</taxon>
        <taxon>Puccinia</taxon>
    </lineage>
</organism>
<evidence type="ECO:0000313" key="1">
    <source>
        <dbReference type="EMBL" id="WAQ91321.1"/>
    </source>
</evidence>
<dbReference type="Proteomes" id="UP001164743">
    <property type="component" value="Chromosome 14A"/>
</dbReference>
<dbReference type="PANTHER" id="PTHR33069:SF3">
    <property type="entry name" value="DYNEIN HEAVY CHAIN TAIL DOMAIN-CONTAINING PROTEIN"/>
    <property type="match status" value="1"/>
</dbReference>
<protein>
    <recommendedName>
        <fullName evidence="3">Dynein heavy chain tail domain-containing protein</fullName>
    </recommendedName>
</protein>
<proteinExistence type="predicted"/>
<evidence type="ECO:0000313" key="2">
    <source>
        <dbReference type="Proteomes" id="UP001164743"/>
    </source>
</evidence>
<evidence type="ECO:0008006" key="3">
    <source>
        <dbReference type="Google" id="ProtNLM"/>
    </source>
</evidence>
<keyword evidence="2" id="KW-1185">Reference proteome</keyword>
<sequence length="394" mass="45602">MSNSTSKELDAGGERLTIIKLQDHADLVADGFKSLKNKDILRRLQSSILPQLALQIRNLSPLLDPTRIRENPALQFDLILAIQLEFDEILSQIQSALCRLCLKRRSSRFHDHLFKEFKFFRSEGFYRDFKDGLLQDITSIFDECDRHIIEMKLLIGTPPFRPPARKLAAEHDAPAPWNPPHCTSDIRSRITDLATSALERMENPTKWFIATEFELVQYRWPRGIVKIDELLEKVSAVIDPTKEDRAMSKPQNDPLVPWEHLFIPILKLSRLFFKKLSNLGMNMNTLAPFTEMRSDQLEYLVELAERVAQKIKYFYAVVVPSDNDTGSPDSQEIISAARDLEEHFQPAVLCILLYFLPLIPDTDHLPVQSHLRAWFITWSTHFHWAMGPFLHLYA</sequence>
<accession>A0ABY7D1N4</accession>
<reference evidence="1" key="1">
    <citation type="submission" date="2022-10" db="EMBL/GenBank/DDBJ databases">
        <title>Puccinia triticina Genome sequencing and assembly.</title>
        <authorList>
            <person name="Li C."/>
        </authorList>
    </citation>
    <scope>NUCLEOTIDE SEQUENCE</scope>
    <source>
        <strain evidence="1">Pt15</strain>
    </source>
</reference>
<gene>
    <name evidence="1" type="ORF">PtA15_14A204</name>
</gene>
<name>A0ABY7D1N4_9BASI</name>